<dbReference type="CDD" id="cd04235">
    <property type="entry name" value="AAK_CK"/>
    <property type="match status" value="1"/>
</dbReference>
<name>K0RGY2_THAOC</name>
<gene>
    <name evidence="5" type="ORF">THAOC_35525</name>
</gene>
<evidence type="ECO:0000313" key="5">
    <source>
        <dbReference type="EMBL" id="EJK45842.1"/>
    </source>
</evidence>
<accession>K0RGY2</accession>
<organism evidence="5 6">
    <name type="scientific">Thalassiosira oceanica</name>
    <name type="common">Marine diatom</name>
    <dbReference type="NCBI Taxonomy" id="159749"/>
    <lineage>
        <taxon>Eukaryota</taxon>
        <taxon>Sar</taxon>
        <taxon>Stramenopiles</taxon>
        <taxon>Ochrophyta</taxon>
        <taxon>Bacillariophyta</taxon>
        <taxon>Coscinodiscophyceae</taxon>
        <taxon>Thalassiosirophycidae</taxon>
        <taxon>Thalassiosirales</taxon>
        <taxon>Thalassiosiraceae</taxon>
        <taxon>Thalassiosira</taxon>
    </lineage>
</organism>
<dbReference type="Proteomes" id="UP000266841">
    <property type="component" value="Unassembled WGS sequence"/>
</dbReference>
<evidence type="ECO:0000256" key="1">
    <source>
        <dbReference type="ARBA" id="ARBA00011066"/>
    </source>
</evidence>
<reference evidence="5 6" key="1">
    <citation type="journal article" date="2012" name="Genome Biol.">
        <title>Genome and low-iron response of an oceanic diatom adapted to chronic iron limitation.</title>
        <authorList>
            <person name="Lommer M."/>
            <person name="Specht M."/>
            <person name="Roy A.S."/>
            <person name="Kraemer L."/>
            <person name="Andreson R."/>
            <person name="Gutowska M.A."/>
            <person name="Wolf J."/>
            <person name="Bergner S.V."/>
            <person name="Schilhabel M.B."/>
            <person name="Klostermeier U.C."/>
            <person name="Beiko R.G."/>
            <person name="Rosenstiel P."/>
            <person name="Hippler M."/>
            <person name="Laroche J."/>
        </authorList>
    </citation>
    <scope>NUCLEOTIDE SEQUENCE [LARGE SCALE GENOMIC DNA]</scope>
    <source>
        <strain evidence="5 6">CCMP1005</strain>
    </source>
</reference>
<dbReference type="Pfam" id="PF00696">
    <property type="entry name" value="AA_kinase"/>
    <property type="match status" value="1"/>
</dbReference>
<dbReference type="AlphaFoldDB" id="K0RGY2"/>
<evidence type="ECO:0000256" key="2">
    <source>
        <dbReference type="ARBA" id="ARBA00022679"/>
    </source>
</evidence>
<dbReference type="eggNOG" id="ENOG502S00U">
    <property type="taxonomic scope" value="Eukaryota"/>
</dbReference>
<dbReference type="InterPro" id="IPR036393">
    <property type="entry name" value="AceGlu_kinase-like_sf"/>
</dbReference>
<protein>
    <recommendedName>
        <fullName evidence="4">Aspartate/glutamate/uridylate kinase domain-containing protein</fullName>
    </recommendedName>
</protein>
<sequence>MQSNGGRQTLCRAGSSLLRAALAPSSPAATSAAVRAYTSTSPLNERIVVAVGGNALQRRGERLTIENSLKAAADMAPTIAKLARDHELVLTHGNGPQVGELALERSAATFDVLGAESMGQIGYVLAQALSSVGCTTAPIICQVVVDPNDDAFRDPTKFVGPIYGAKEATALSQSLGWAMKPDGEYFRRVVPSPPPGEILQVSAIRTLLEQAPGVLPIACGGGGIPVSRIPSNPTTLTGVEAVIDKDRCGAKLANELDADGFIVLTDGGGIWQNFGKPDAREMKAATPEYLEGTKAGKNFPGSMGPKIQAAIDFVNGGEEGAWAAIGDLNDAAKIFGNDEGTLIKHDIGGDGHEGVIWRESRATFDSKPKQSKEPHKSG</sequence>
<dbReference type="GO" id="GO:0008804">
    <property type="term" value="F:carbamate kinase activity"/>
    <property type="evidence" value="ECO:0007669"/>
    <property type="project" value="InterPro"/>
</dbReference>
<dbReference type="InterPro" id="IPR001048">
    <property type="entry name" value="Asp/Glu/Uridylate_kinase"/>
</dbReference>
<dbReference type="OMA" id="SMGPKIQ"/>
<dbReference type="OrthoDB" id="36544at2759"/>
<proteinExistence type="inferred from homology"/>
<evidence type="ECO:0000256" key="3">
    <source>
        <dbReference type="ARBA" id="ARBA00022777"/>
    </source>
</evidence>
<dbReference type="InterPro" id="IPR003964">
    <property type="entry name" value="Carb_kinase"/>
</dbReference>
<dbReference type="PANTHER" id="PTHR30409:SF1">
    <property type="entry name" value="CARBAMATE KINASE-RELATED"/>
    <property type="match status" value="1"/>
</dbReference>
<comment type="caution">
    <text evidence="5">The sequence shown here is derived from an EMBL/GenBank/DDBJ whole genome shotgun (WGS) entry which is preliminary data.</text>
</comment>
<keyword evidence="6" id="KW-1185">Reference proteome</keyword>
<dbReference type="GO" id="GO:0019546">
    <property type="term" value="P:L-arginine deiminase pathway"/>
    <property type="evidence" value="ECO:0007669"/>
    <property type="project" value="TreeGrafter"/>
</dbReference>
<keyword evidence="3" id="KW-0418">Kinase</keyword>
<dbReference type="PRINTS" id="PR01469">
    <property type="entry name" value="CARBMTKINASE"/>
</dbReference>
<dbReference type="GO" id="GO:0005829">
    <property type="term" value="C:cytosol"/>
    <property type="evidence" value="ECO:0007669"/>
    <property type="project" value="TreeGrafter"/>
</dbReference>
<evidence type="ECO:0000313" key="6">
    <source>
        <dbReference type="Proteomes" id="UP000266841"/>
    </source>
</evidence>
<feature type="domain" description="Aspartate/glutamate/uridylate kinase" evidence="4">
    <location>
        <begin position="46"/>
        <end position="317"/>
    </location>
</feature>
<dbReference type="Gene3D" id="3.40.1160.10">
    <property type="entry name" value="Acetylglutamate kinase-like"/>
    <property type="match status" value="1"/>
</dbReference>
<dbReference type="PANTHER" id="PTHR30409">
    <property type="entry name" value="CARBAMATE KINASE"/>
    <property type="match status" value="1"/>
</dbReference>
<comment type="similarity">
    <text evidence="1">Belongs to the carbamate kinase family.</text>
</comment>
<dbReference type="EMBL" id="AGNL01048205">
    <property type="protein sequence ID" value="EJK45842.1"/>
    <property type="molecule type" value="Genomic_DNA"/>
</dbReference>
<dbReference type="SUPFAM" id="SSF53633">
    <property type="entry name" value="Carbamate kinase-like"/>
    <property type="match status" value="1"/>
</dbReference>
<keyword evidence="2" id="KW-0808">Transferase</keyword>
<evidence type="ECO:0000259" key="4">
    <source>
        <dbReference type="Pfam" id="PF00696"/>
    </source>
</evidence>